<evidence type="ECO:0000256" key="4">
    <source>
        <dbReference type="ARBA" id="ARBA00022729"/>
    </source>
</evidence>
<evidence type="ECO:0000256" key="1">
    <source>
        <dbReference type="ARBA" id="ARBA00011028"/>
    </source>
</evidence>
<evidence type="ECO:0000256" key="2">
    <source>
        <dbReference type="ARBA" id="ARBA00015915"/>
    </source>
</evidence>
<dbReference type="InterPro" id="IPR006127">
    <property type="entry name" value="ZnuA-like"/>
</dbReference>
<evidence type="ECO:0000256" key="3">
    <source>
        <dbReference type="ARBA" id="ARBA00022448"/>
    </source>
</evidence>
<keyword evidence="4" id="KW-0732">Signal</keyword>
<comment type="caution">
    <text evidence="6">The sequence shown here is derived from an EMBL/GenBank/DDBJ whole genome shotgun (WGS) entry which is preliminary data.</text>
</comment>
<accession>A0ABS0AL86</accession>
<comment type="similarity">
    <text evidence="1">Belongs to the bacterial solute-binding protein 9 family.</text>
</comment>
<keyword evidence="5" id="KW-0406">Ion transport</keyword>
<dbReference type="SUPFAM" id="SSF53807">
    <property type="entry name" value="Helical backbone' metal receptor"/>
    <property type="match status" value="1"/>
</dbReference>
<name>A0ABS0AL86_9GAMM</name>
<dbReference type="EMBL" id="ARXX01000002">
    <property type="protein sequence ID" value="MBF5054899.1"/>
    <property type="molecule type" value="Genomic_DNA"/>
</dbReference>
<proteinExistence type="inferred from homology"/>
<dbReference type="InterPro" id="IPR050492">
    <property type="entry name" value="Bact_metal-bind_prot9"/>
</dbReference>
<evidence type="ECO:0000256" key="5">
    <source>
        <dbReference type="ARBA" id="ARBA00022906"/>
    </source>
</evidence>
<keyword evidence="3" id="KW-0813">Transport</keyword>
<evidence type="ECO:0000313" key="7">
    <source>
        <dbReference type="Proteomes" id="UP000662703"/>
    </source>
</evidence>
<dbReference type="PANTHER" id="PTHR42953">
    <property type="entry name" value="HIGH-AFFINITY ZINC UPTAKE SYSTEM PROTEIN ZNUA-RELATED"/>
    <property type="match status" value="1"/>
</dbReference>
<gene>
    <name evidence="6" type="ORF">Y5W_00193</name>
</gene>
<dbReference type="Gene3D" id="3.40.50.1980">
    <property type="entry name" value="Nitrogenase molybdenum iron protein domain"/>
    <property type="match status" value="2"/>
</dbReference>
<keyword evidence="5" id="KW-0862">Zinc</keyword>
<organism evidence="6 7">
    <name type="scientific">Alloalcanivorax profundimaris</name>
    <dbReference type="NCBI Taxonomy" id="2735259"/>
    <lineage>
        <taxon>Bacteria</taxon>
        <taxon>Pseudomonadati</taxon>
        <taxon>Pseudomonadota</taxon>
        <taxon>Gammaproteobacteria</taxon>
        <taxon>Oceanospirillales</taxon>
        <taxon>Alcanivoracaceae</taxon>
        <taxon>Alloalcanivorax</taxon>
    </lineage>
</organism>
<dbReference type="Pfam" id="PF01297">
    <property type="entry name" value="ZnuA"/>
    <property type="match status" value="1"/>
</dbReference>
<protein>
    <recommendedName>
        <fullName evidence="2">High-affinity zinc uptake system protein ZnuA</fullName>
    </recommendedName>
</protein>
<dbReference type="PANTHER" id="PTHR42953:SF3">
    <property type="entry name" value="HIGH-AFFINITY ZINC UPTAKE SYSTEM PROTEIN ZNUA"/>
    <property type="match status" value="1"/>
</dbReference>
<keyword evidence="5" id="KW-0864">Zinc transport</keyword>
<dbReference type="Proteomes" id="UP000662703">
    <property type="component" value="Unassembled WGS sequence"/>
</dbReference>
<sequence length="294" mass="31914">MAAGILDVFMRYPILALLLILSAPLSARTLVASVEPLAMALRDLYGDSAKVETLLTPNQSPHNPMLSPRQMLRLRQADLVVWLGAEAEPAVADLMARRDGPAVAMLSLPDVTRRRGGHDHGGEDHPHDHDHGALDPHLWLDPANVAALARGLAERDADGLPEGQPAAFLAALERATDAARARLAPLSERPWLSFHNPWGYFQQRLGLREPVTVSEQLGAGPGSRRFVALAERVERESVRCAVAEPEAQRALLARLCPDCRRVDLDPLGRDHPGGGYGAWLDQVIAAGFQRCLAP</sequence>
<evidence type="ECO:0000313" key="6">
    <source>
        <dbReference type="EMBL" id="MBF5054899.1"/>
    </source>
</evidence>
<keyword evidence="7" id="KW-1185">Reference proteome</keyword>
<reference evidence="6 7" key="1">
    <citation type="submission" date="2012-09" db="EMBL/GenBank/DDBJ databases">
        <title>Genome Sequence of alkane-degrading Bacterium Alcanivorax sp. 521-1.</title>
        <authorList>
            <person name="Lai Q."/>
            <person name="Shao Z."/>
        </authorList>
    </citation>
    <scope>NUCLEOTIDE SEQUENCE [LARGE SCALE GENOMIC DNA]</scope>
    <source>
        <strain evidence="6 7">521-1</strain>
    </source>
</reference>